<keyword evidence="2" id="KW-1185">Reference proteome</keyword>
<protein>
    <submittedName>
        <fullName evidence="1">Uncharacterized protein</fullName>
    </submittedName>
</protein>
<sequence>MPLNWVKYCFVFVCLFCILESTGISVLKFLTHKNISQTEQQQANEDENTNERAETKENRLKVLWSSDLDLPIPAVFVQEHHIIYPDERCTAHLAWVPPVPTPPPDLV</sequence>
<dbReference type="RefSeq" id="WP_194113453.1">
    <property type="nucleotide sequence ID" value="NZ_JADFFL010000010.1"/>
</dbReference>
<comment type="caution">
    <text evidence="1">The sequence shown here is derived from an EMBL/GenBank/DDBJ whole genome shotgun (WGS) entry which is preliminary data.</text>
</comment>
<name>A0A929PYF7_9SPHI</name>
<gene>
    <name evidence="1" type="ORF">IRJ16_20160</name>
</gene>
<evidence type="ECO:0000313" key="2">
    <source>
        <dbReference type="Proteomes" id="UP000622475"/>
    </source>
</evidence>
<dbReference type="AlphaFoldDB" id="A0A929PYF7"/>
<dbReference type="Proteomes" id="UP000622475">
    <property type="component" value="Unassembled WGS sequence"/>
</dbReference>
<proteinExistence type="predicted"/>
<dbReference type="EMBL" id="JADFFL010000010">
    <property type="protein sequence ID" value="MBE9664206.1"/>
    <property type="molecule type" value="Genomic_DNA"/>
</dbReference>
<evidence type="ECO:0000313" key="1">
    <source>
        <dbReference type="EMBL" id="MBE9664206.1"/>
    </source>
</evidence>
<reference evidence="1" key="1">
    <citation type="submission" date="2020-10" db="EMBL/GenBank/DDBJ databases">
        <title>Mucilaginibacter mali sp. nov., isolated from rhizosphere soil of apple orchard.</title>
        <authorList>
            <person name="Lee J.-S."/>
            <person name="Kim H.S."/>
            <person name="Kim J.-S."/>
        </authorList>
    </citation>
    <scope>NUCLEOTIDE SEQUENCE</scope>
    <source>
        <strain evidence="1">KCTC 22746</strain>
    </source>
</reference>
<accession>A0A929PYF7</accession>
<organism evidence="1 2">
    <name type="scientific">Mucilaginibacter myungsuensis</name>
    <dbReference type="NCBI Taxonomy" id="649104"/>
    <lineage>
        <taxon>Bacteria</taxon>
        <taxon>Pseudomonadati</taxon>
        <taxon>Bacteroidota</taxon>
        <taxon>Sphingobacteriia</taxon>
        <taxon>Sphingobacteriales</taxon>
        <taxon>Sphingobacteriaceae</taxon>
        <taxon>Mucilaginibacter</taxon>
    </lineage>
</organism>